<protein>
    <submittedName>
        <fullName evidence="1">Uncharacterized protein</fullName>
    </submittedName>
</protein>
<dbReference type="EMBL" id="LACD01000029">
    <property type="protein sequence ID" value="KJZ38971.1"/>
    <property type="molecule type" value="Genomic_DNA"/>
</dbReference>
<sequence>MAYDDKAHRHEHQVKVRLDDEVFQELKDVARDMKLQHSVLSREIIEAALEVKRTLGELPFELEKRRA</sequence>
<accession>A0A0F4T3D5</accession>
<dbReference type="RefSeq" id="WP_020799051.1">
    <property type="nucleotide sequence ID" value="NZ_CABVHR010000001.1"/>
</dbReference>
<reference evidence="1 2" key="1">
    <citation type="submission" date="2015-03" db="EMBL/GenBank/DDBJ databases">
        <title>Comparative genomics of Pseudomonas insights into diversity of traits involved in vanlence and defense.</title>
        <authorList>
            <person name="Qin Y."/>
        </authorList>
    </citation>
    <scope>NUCLEOTIDE SEQUENCE [LARGE SCALE GENOMIC DNA]</scope>
    <source>
        <strain evidence="1 2">C3</strain>
    </source>
</reference>
<comment type="caution">
    <text evidence="1">The sequence shown here is derived from an EMBL/GenBank/DDBJ whole genome shotgun (WGS) entry which is preliminary data.</text>
</comment>
<organism evidence="1 2">
    <name type="scientific">Pseudomonas fluorescens</name>
    <dbReference type="NCBI Taxonomy" id="294"/>
    <lineage>
        <taxon>Bacteria</taxon>
        <taxon>Pseudomonadati</taxon>
        <taxon>Pseudomonadota</taxon>
        <taxon>Gammaproteobacteria</taxon>
        <taxon>Pseudomonadales</taxon>
        <taxon>Pseudomonadaceae</taxon>
        <taxon>Pseudomonas</taxon>
    </lineage>
</organism>
<dbReference type="AlphaFoldDB" id="A0A0F4T3D5"/>
<gene>
    <name evidence="1" type="ORF">VC34_22915</name>
</gene>
<evidence type="ECO:0000313" key="2">
    <source>
        <dbReference type="Proteomes" id="UP000033500"/>
    </source>
</evidence>
<dbReference type="GeneID" id="72194169"/>
<dbReference type="Proteomes" id="UP000033500">
    <property type="component" value="Unassembled WGS sequence"/>
</dbReference>
<proteinExistence type="predicted"/>
<evidence type="ECO:0000313" key="1">
    <source>
        <dbReference type="EMBL" id="KJZ38971.1"/>
    </source>
</evidence>
<dbReference type="PATRIC" id="fig|294.131.peg.3498"/>
<name>A0A0F4T3D5_PSEFL</name>